<proteinExistence type="predicted"/>
<accession>A0A6H5GWW0</accession>
<evidence type="ECO:0000313" key="1">
    <source>
        <dbReference type="EMBL" id="CAB0007437.1"/>
    </source>
</evidence>
<dbReference type="AlphaFoldDB" id="A0A6H5GWW0"/>
<protein>
    <submittedName>
        <fullName evidence="1">Uncharacterized protein</fullName>
    </submittedName>
</protein>
<sequence length="110" mass="12401">MDGKDGKSFQRRSRRIRIRRRQMLLAGLGRGELFGCGLCAAEQFIIGVMTSRTGRRSIVSALLDPAALGDAEVNILKVQRWRGQSFHSFERSLPVQGNAERWTALGKHYQ</sequence>
<keyword evidence="2" id="KW-1185">Reference proteome</keyword>
<reference evidence="1 2" key="1">
    <citation type="submission" date="2020-02" db="EMBL/GenBank/DDBJ databases">
        <authorList>
            <person name="Ferguson B K."/>
        </authorList>
    </citation>
    <scope>NUCLEOTIDE SEQUENCE [LARGE SCALE GENOMIC DNA]</scope>
</reference>
<dbReference type="Proteomes" id="UP000479000">
    <property type="component" value="Unassembled WGS sequence"/>
</dbReference>
<organism evidence="1 2">
    <name type="scientific">Nesidiocoris tenuis</name>
    <dbReference type="NCBI Taxonomy" id="355587"/>
    <lineage>
        <taxon>Eukaryota</taxon>
        <taxon>Metazoa</taxon>
        <taxon>Ecdysozoa</taxon>
        <taxon>Arthropoda</taxon>
        <taxon>Hexapoda</taxon>
        <taxon>Insecta</taxon>
        <taxon>Pterygota</taxon>
        <taxon>Neoptera</taxon>
        <taxon>Paraneoptera</taxon>
        <taxon>Hemiptera</taxon>
        <taxon>Heteroptera</taxon>
        <taxon>Panheteroptera</taxon>
        <taxon>Cimicomorpha</taxon>
        <taxon>Miridae</taxon>
        <taxon>Dicyphina</taxon>
        <taxon>Nesidiocoris</taxon>
    </lineage>
</organism>
<dbReference type="EMBL" id="CADCXU010019070">
    <property type="protein sequence ID" value="CAB0007437.1"/>
    <property type="molecule type" value="Genomic_DNA"/>
</dbReference>
<evidence type="ECO:0000313" key="2">
    <source>
        <dbReference type="Proteomes" id="UP000479000"/>
    </source>
</evidence>
<gene>
    <name evidence="1" type="ORF">NTEN_LOCUS12718</name>
</gene>
<name>A0A6H5GWW0_9HEMI</name>